<evidence type="ECO:0000259" key="2">
    <source>
        <dbReference type="Pfam" id="PF10135"/>
    </source>
</evidence>
<name>A0A3A4P099_ABYX5</name>
<dbReference type="Pfam" id="PF10135">
    <property type="entry name" value="Rod-binding"/>
    <property type="match status" value="1"/>
</dbReference>
<feature type="domain" description="Flagellar protein FlgJ N-terminal" evidence="2">
    <location>
        <begin position="56"/>
        <end position="102"/>
    </location>
</feature>
<evidence type="ECO:0000256" key="1">
    <source>
        <dbReference type="SAM" id="MobiDB-lite"/>
    </source>
</evidence>
<gene>
    <name evidence="3" type="ORF">C4520_01000</name>
</gene>
<protein>
    <recommendedName>
        <fullName evidence="2">Flagellar protein FlgJ N-terminal domain-containing protein</fullName>
    </recommendedName>
</protein>
<dbReference type="InterPro" id="IPR019301">
    <property type="entry name" value="Flagellar_prot_FlgJ_N"/>
</dbReference>
<reference evidence="3 4" key="1">
    <citation type="journal article" date="2017" name="ISME J.">
        <title>Energy and carbon metabolisms in a deep terrestrial subsurface fluid microbial community.</title>
        <authorList>
            <person name="Momper L."/>
            <person name="Jungbluth S.P."/>
            <person name="Lee M.D."/>
            <person name="Amend J.P."/>
        </authorList>
    </citation>
    <scope>NUCLEOTIDE SEQUENCE [LARGE SCALE GENOMIC DNA]</scope>
    <source>
        <strain evidence="3">SURF_5</strain>
    </source>
</reference>
<sequence>MNQLDIVQSSERHFGVGQTQQKLQQLSSPTADSNPEKVRAAAREMATYFLHMLIREMRKSIPKNSVLYGGKTEELFQDFLDEELATGMVRSSQLGLADSIYQSLQTLLKQTPQDADI</sequence>
<feature type="region of interest" description="Disordered" evidence="1">
    <location>
        <begin position="13"/>
        <end position="35"/>
    </location>
</feature>
<feature type="compositionally biased region" description="Polar residues" evidence="1">
    <location>
        <begin position="17"/>
        <end position="33"/>
    </location>
</feature>
<dbReference type="EMBL" id="QZKU01000012">
    <property type="protein sequence ID" value="RJP26168.1"/>
    <property type="molecule type" value="Genomic_DNA"/>
</dbReference>
<comment type="caution">
    <text evidence="3">The sequence shown here is derived from an EMBL/GenBank/DDBJ whole genome shotgun (WGS) entry which is preliminary data.</text>
</comment>
<organism evidence="3 4">
    <name type="scientific">Abyssobacteria bacterium (strain SURF_5)</name>
    <dbReference type="NCBI Taxonomy" id="2093360"/>
    <lineage>
        <taxon>Bacteria</taxon>
        <taxon>Pseudomonadati</taxon>
        <taxon>Candidatus Hydrogenedentota</taxon>
        <taxon>Candidatus Abyssobacteria</taxon>
    </lineage>
</organism>
<accession>A0A3A4P099</accession>
<evidence type="ECO:0000313" key="3">
    <source>
        <dbReference type="EMBL" id="RJP26168.1"/>
    </source>
</evidence>
<evidence type="ECO:0000313" key="4">
    <source>
        <dbReference type="Proteomes" id="UP000265882"/>
    </source>
</evidence>
<proteinExistence type="predicted"/>
<dbReference type="AlphaFoldDB" id="A0A3A4P099"/>
<dbReference type="Proteomes" id="UP000265882">
    <property type="component" value="Unassembled WGS sequence"/>
</dbReference>